<accession>A0ABQ1TQX7</accession>
<dbReference type="PANTHER" id="PTHR38463">
    <property type="entry name" value="STRESS RESPONSE PROTEIN YSNF"/>
    <property type="match status" value="1"/>
</dbReference>
<name>A0ABQ1TQX7_9BACT</name>
<dbReference type="InterPro" id="IPR052967">
    <property type="entry name" value="Stress_Response_Assoc"/>
</dbReference>
<evidence type="ECO:0000259" key="2">
    <source>
        <dbReference type="Pfam" id="PF09557"/>
    </source>
</evidence>
<dbReference type="Pfam" id="PF09557">
    <property type="entry name" value="DUF2382"/>
    <property type="match status" value="1"/>
</dbReference>
<comment type="caution">
    <text evidence="3">The sequence shown here is derived from an EMBL/GenBank/DDBJ whole genome shotgun (WGS) entry which is preliminary data.</text>
</comment>
<sequence length="155" mass="17275">MNSSQDFGQQAAPDPQRISPTEPEKVTIPVIEEYMRIGREVVETGRVRITKTVNEAPEAAVVPLVHEEVSVERVARNQYVDTVPTVRQEGDVTIIPVVREVLVKRLLVVEELHVTKRRVETLETQQVVLRKEEISVERISPDDAPATAPTGPAPV</sequence>
<dbReference type="Proteomes" id="UP000632273">
    <property type="component" value="Unassembled WGS sequence"/>
</dbReference>
<evidence type="ECO:0000256" key="1">
    <source>
        <dbReference type="SAM" id="MobiDB-lite"/>
    </source>
</evidence>
<organism evidence="3 4">
    <name type="scientific">Hymenobacter cavernae</name>
    <dbReference type="NCBI Taxonomy" id="2044852"/>
    <lineage>
        <taxon>Bacteria</taxon>
        <taxon>Pseudomonadati</taxon>
        <taxon>Bacteroidota</taxon>
        <taxon>Cytophagia</taxon>
        <taxon>Cytophagales</taxon>
        <taxon>Hymenobacteraceae</taxon>
        <taxon>Hymenobacter</taxon>
    </lineage>
</organism>
<dbReference type="InterPro" id="IPR019060">
    <property type="entry name" value="DUF2382"/>
</dbReference>
<keyword evidence="4" id="KW-1185">Reference proteome</keyword>
<evidence type="ECO:0000313" key="3">
    <source>
        <dbReference type="EMBL" id="GGE99070.1"/>
    </source>
</evidence>
<gene>
    <name evidence="3" type="ORF">GCM10011383_07390</name>
</gene>
<reference evidence="4" key="1">
    <citation type="journal article" date="2019" name="Int. J. Syst. Evol. Microbiol.">
        <title>The Global Catalogue of Microorganisms (GCM) 10K type strain sequencing project: providing services to taxonomists for standard genome sequencing and annotation.</title>
        <authorList>
            <consortium name="The Broad Institute Genomics Platform"/>
            <consortium name="The Broad Institute Genome Sequencing Center for Infectious Disease"/>
            <person name="Wu L."/>
            <person name="Ma J."/>
        </authorList>
    </citation>
    <scope>NUCLEOTIDE SEQUENCE [LARGE SCALE GENOMIC DNA]</scope>
    <source>
        <strain evidence="4">CGMCC 1.15197</strain>
    </source>
</reference>
<dbReference type="EMBL" id="BMHT01000001">
    <property type="protein sequence ID" value="GGE99070.1"/>
    <property type="molecule type" value="Genomic_DNA"/>
</dbReference>
<evidence type="ECO:0000313" key="4">
    <source>
        <dbReference type="Proteomes" id="UP000632273"/>
    </source>
</evidence>
<feature type="region of interest" description="Disordered" evidence="1">
    <location>
        <begin position="1"/>
        <end position="24"/>
    </location>
</feature>
<dbReference type="PANTHER" id="PTHR38463:SF1">
    <property type="entry name" value="STRESS RESPONSE PROTEIN YSNF"/>
    <property type="match status" value="1"/>
</dbReference>
<feature type="domain" description="DUF2382" evidence="2">
    <location>
        <begin position="28"/>
        <end position="136"/>
    </location>
</feature>
<dbReference type="RefSeq" id="WP_188811023.1">
    <property type="nucleotide sequence ID" value="NZ_BMHT01000001.1"/>
</dbReference>
<protein>
    <recommendedName>
        <fullName evidence="2">DUF2382 domain-containing protein</fullName>
    </recommendedName>
</protein>
<proteinExistence type="predicted"/>